<dbReference type="Proteomes" id="UP001360953">
    <property type="component" value="Unassembled WGS sequence"/>
</dbReference>
<organism evidence="2 3">
    <name type="scientific">Phyllosticta citribraziliensis</name>
    <dbReference type="NCBI Taxonomy" id="989973"/>
    <lineage>
        <taxon>Eukaryota</taxon>
        <taxon>Fungi</taxon>
        <taxon>Dikarya</taxon>
        <taxon>Ascomycota</taxon>
        <taxon>Pezizomycotina</taxon>
        <taxon>Dothideomycetes</taxon>
        <taxon>Dothideomycetes incertae sedis</taxon>
        <taxon>Botryosphaeriales</taxon>
        <taxon>Phyllostictaceae</taxon>
        <taxon>Phyllosticta</taxon>
    </lineage>
</organism>
<name>A0ABR1LSW0_9PEZI</name>
<dbReference type="GeneID" id="92028255"/>
<evidence type="ECO:0000313" key="2">
    <source>
        <dbReference type="EMBL" id="KAK7538270.1"/>
    </source>
</evidence>
<dbReference type="RefSeq" id="XP_066655957.1">
    <property type="nucleotide sequence ID" value="XM_066795349.1"/>
</dbReference>
<proteinExistence type="predicted"/>
<evidence type="ECO:0000313" key="3">
    <source>
        <dbReference type="Proteomes" id="UP001360953"/>
    </source>
</evidence>
<accession>A0ABR1LSW0</accession>
<comment type="caution">
    <text evidence="2">The sequence shown here is derived from an EMBL/GenBank/DDBJ whole genome shotgun (WGS) entry which is preliminary data.</text>
</comment>
<feature type="region of interest" description="Disordered" evidence="1">
    <location>
        <begin position="65"/>
        <end position="86"/>
    </location>
</feature>
<reference evidence="2 3" key="1">
    <citation type="submission" date="2024-04" db="EMBL/GenBank/DDBJ databases">
        <title>Phyllosticta paracitricarpa is synonymous to the EU quarantine fungus P. citricarpa based on phylogenomic analyses.</title>
        <authorList>
            <consortium name="Lawrence Berkeley National Laboratory"/>
            <person name="Van ingen-buijs V.A."/>
            <person name="Van westerhoven A.C."/>
            <person name="Haridas S."/>
            <person name="Skiadas P."/>
            <person name="Martin F."/>
            <person name="Groenewald J.Z."/>
            <person name="Crous P.W."/>
            <person name="Seidl M.F."/>
        </authorList>
    </citation>
    <scope>NUCLEOTIDE SEQUENCE [LARGE SCALE GENOMIC DNA]</scope>
    <source>
        <strain evidence="2 3">CPC 17464</strain>
    </source>
</reference>
<keyword evidence="3" id="KW-1185">Reference proteome</keyword>
<gene>
    <name evidence="2" type="ORF">J3D65DRAFT_322134</name>
</gene>
<dbReference type="EMBL" id="JBBPEH010000005">
    <property type="protein sequence ID" value="KAK7538270.1"/>
    <property type="molecule type" value="Genomic_DNA"/>
</dbReference>
<protein>
    <submittedName>
        <fullName evidence="2">Uncharacterized protein</fullName>
    </submittedName>
</protein>
<sequence>MCSSLNLWLWVSPFRCSSPLLAILPATKIRSLLQRPSFPRLTHPLTERPSSRPMSRRLAASRLTFSMSRRTKRPARPGLDQWLSKPQRRTLTACTADMTPAQHPAPPQILPCTPAATASATDKHPPYPWKKSARSRSAQALVAVARGCLKEKIPASSLLA</sequence>
<evidence type="ECO:0000256" key="1">
    <source>
        <dbReference type="SAM" id="MobiDB-lite"/>
    </source>
</evidence>